<feature type="compositionally biased region" description="Polar residues" evidence="1">
    <location>
        <begin position="93"/>
        <end position="104"/>
    </location>
</feature>
<dbReference type="Proteomes" id="UP001642464">
    <property type="component" value="Unassembled WGS sequence"/>
</dbReference>
<feature type="region of interest" description="Disordered" evidence="1">
    <location>
        <begin position="1"/>
        <end position="157"/>
    </location>
</feature>
<keyword evidence="3" id="KW-1185">Reference proteome</keyword>
<dbReference type="EMBL" id="CAXAMM010025036">
    <property type="protein sequence ID" value="CAK9056339.1"/>
    <property type="molecule type" value="Genomic_DNA"/>
</dbReference>
<evidence type="ECO:0000313" key="3">
    <source>
        <dbReference type="Proteomes" id="UP001642464"/>
    </source>
</evidence>
<feature type="compositionally biased region" description="Basic and acidic residues" evidence="1">
    <location>
        <begin position="148"/>
        <end position="157"/>
    </location>
</feature>
<reference evidence="2 3" key="1">
    <citation type="submission" date="2024-02" db="EMBL/GenBank/DDBJ databases">
        <authorList>
            <person name="Chen Y."/>
            <person name="Shah S."/>
            <person name="Dougan E. K."/>
            <person name="Thang M."/>
            <person name="Chan C."/>
        </authorList>
    </citation>
    <scope>NUCLEOTIDE SEQUENCE [LARGE SCALE GENOMIC DNA]</scope>
</reference>
<feature type="compositionally biased region" description="Polar residues" evidence="1">
    <location>
        <begin position="126"/>
        <end position="147"/>
    </location>
</feature>
<proteinExistence type="predicted"/>
<feature type="non-terminal residue" evidence="2">
    <location>
        <position position="1"/>
    </location>
</feature>
<protein>
    <submittedName>
        <fullName evidence="2">Uncharacterized protein</fullName>
    </submittedName>
</protein>
<accession>A0ABP0MYA0</accession>
<evidence type="ECO:0000256" key="1">
    <source>
        <dbReference type="SAM" id="MobiDB-lite"/>
    </source>
</evidence>
<feature type="compositionally biased region" description="Basic and acidic residues" evidence="1">
    <location>
        <begin position="79"/>
        <end position="91"/>
    </location>
</feature>
<feature type="compositionally biased region" description="Basic and acidic residues" evidence="1">
    <location>
        <begin position="105"/>
        <end position="114"/>
    </location>
</feature>
<sequence>VETGAAEQGQRQEPMSHKPAAPTEPEQAVAVPKLYASLQVPPVESAKPKMIEDNDGEISQPRKGVLCAVEAETVPKVANPDDSKSPDKVDAKLTNTSPKRSLLQQKRDKDEGSSNRKRKAPDSAGEPSQSITPEKASHSTSEGLSDSTPEKVPDNKRRAHCEICEKPRSSLQRGAACPSCLLTLKRTEGHQSLSKLREDPNKLQQIREESLVAQESASKEKTEADPVAKRLARAEVMLQKLMNHFNIA</sequence>
<gene>
    <name evidence="2" type="ORF">SCF082_LOCUS30370</name>
</gene>
<organism evidence="2 3">
    <name type="scientific">Durusdinium trenchii</name>
    <dbReference type="NCBI Taxonomy" id="1381693"/>
    <lineage>
        <taxon>Eukaryota</taxon>
        <taxon>Sar</taxon>
        <taxon>Alveolata</taxon>
        <taxon>Dinophyceae</taxon>
        <taxon>Suessiales</taxon>
        <taxon>Symbiodiniaceae</taxon>
        <taxon>Durusdinium</taxon>
    </lineage>
</organism>
<comment type="caution">
    <text evidence="2">The sequence shown here is derived from an EMBL/GenBank/DDBJ whole genome shotgun (WGS) entry which is preliminary data.</text>
</comment>
<name>A0ABP0MYA0_9DINO</name>
<evidence type="ECO:0000313" key="2">
    <source>
        <dbReference type="EMBL" id="CAK9056339.1"/>
    </source>
</evidence>